<evidence type="ECO:0000256" key="4">
    <source>
        <dbReference type="ARBA" id="ARBA00022692"/>
    </source>
</evidence>
<keyword evidence="3" id="KW-1003">Cell membrane</keyword>
<organism evidence="9 10">
    <name type="scientific">Thalassospira povalilytica</name>
    <dbReference type="NCBI Taxonomy" id="732237"/>
    <lineage>
        <taxon>Bacteria</taxon>
        <taxon>Pseudomonadati</taxon>
        <taxon>Pseudomonadota</taxon>
        <taxon>Alphaproteobacteria</taxon>
        <taxon>Rhodospirillales</taxon>
        <taxon>Thalassospiraceae</taxon>
        <taxon>Thalassospira</taxon>
    </lineage>
</organism>
<comment type="caution">
    <text evidence="9">The sequence shown here is derived from an EMBL/GenBank/DDBJ whole genome shotgun (WGS) entry which is preliminary data.</text>
</comment>
<proteinExistence type="inferred from homology"/>
<evidence type="ECO:0000256" key="6">
    <source>
        <dbReference type="ARBA" id="ARBA00023136"/>
    </source>
</evidence>
<comment type="similarity">
    <text evidence="7">Belongs to the TRAP transporter small permease family.</text>
</comment>
<feature type="transmembrane region" description="Helical" evidence="7">
    <location>
        <begin position="32"/>
        <end position="54"/>
    </location>
</feature>
<gene>
    <name evidence="9" type="ORF">JF547_06555</name>
</gene>
<keyword evidence="5 7" id="KW-1133">Transmembrane helix</keyword>
<keyword evidence="2 7" id="KW-0813">Transport</keyword>
<feature type="domain" description="Tripartite ATP-independent periplasmic transporters DctQ component" evidence="8">
    <location>
        <begin position="38"/>
        <end position="167"/>
    </location>
</feature>
<dbReference type="EMBL" id="JAEKJW010000001">
    <property type="protein sequence ID" value="MBN8196127.1"/>
    <property type="molecule type" value="Genomic_DNA"/>
</dbReference>
<sequence length="181" mass="19793">MQVSSTTEPARKAFFLLDLTDRIAKAMRIGSGVLLVFIMTVTLVDVIARTIFAATNGSIDVTFTGAVELVSYGMMAMVLLAFPYGVDKGQVIVDLFTDNLRRRTKMILEAVYMFGFAALSSGMTVRFFEVAGRMRRSGESSQDLLIPLHIVYSLASCALAFLALRCTLLAIDYLVSGAKRP</sequence>
<comment type="subcellular location">
    <subcellularLocation>
        <location evidence="7">Cell inner membrane</location>
        <topology evidence="7">Multi-pass membrane protein</topology>
    </subcellularLocation>
    <subcellularLocation>
        <location evidence="1">Cell membrane</location>
        <topology evidence="1">Multi-pass membrane protein</topology>
    </subcellularLocation>
</comment>
<reference evidence="9" key="1">
    <citation type="submission" date="2020-12" db="EMBL/GenBank/DDBJ databases">
        <title>Oil enriched cultivation method for isolating marine PHA-producing bacteria.</title>
        <authorList>
            <person name="Zheng W."/>
            <person name="Yu S."/>
            <person name="Huang Y."/>
        </authorList>
    </citation>
    <scope>NUCLEOTIDE SEQUENCE</scope>
    <source>
        <strain evidence="9">SY-2-3</strain>
    </source>
</reference>
<evidence type="ECO:0000259" key="8">
    <source>
        <dbReference type="Pfam" id="PF04290"/>
    </source>
</evidence>
<evidence type="ECO:0000256" key="2">
    <source>
        <dbReference type="ARBA" id="ARBA00022448"/>
    </source>
</evidence>
<dbReference type="Proteomes" id="UP000664405">
    <property type="component" value="Unassembled WGS sequence"/>
</dbReference>
<dbReference type="Pfam" id="PF04290">
    <property type="entry name" value="DctQ"/>
    <property type="match status" value="1"/>
</dbReference>
<dbReference type="AlphaFoldDB" id="A0A8I1M6K4"/>
<feature type="transmembrane region" description="Helical" evidence="7">
    <location>
        <begin position="107"/>
        <end position="128"/>
    </location>
</feature>
<evidence type="ECO:0000313" key="10">
    <source>
        <dbReference type="Proteomes" id="UP000664405"/>
    </source>
</evidence>
<feature type="transmembrane region" description="Helical" evidence="7">
    <location>
        <begin position="66"/>
        <end position="86"/>
    </location>
</feature>
<name>A0A8I1M6K4_9PROT</name>
<evidence type="ECO:0000313" key="9">
    <source>
        <dbReference type="EMBL" id="MBN8196127.1"/>
    </source>
</evidence>
<keyword evidence="4 7" id="KW-0812">Transmembrane</keyword>
<dbReference type="GO" id="GO:0005886">
    <property type="term" value="C:plasma membrane"/>
    <property type="evidence" value="ECO:0007669"/>
    <property type="project" value="UniProtKB-SubCell"/>
</dbReference>
<evidence type="ECO:0000256" key="7">
    <source>
        <dbReference type="RuleBase" id="RU369079"/>
    </source>
</evidence>
<dbReference type="GO" id="GO:0022857">
    <property type="term" value="F:transmembrane transporter activity"/>
    <property type="evidence" value="ECO:0007669"/>
    <property type="project" value="UniProtKB-UniRule"/>
</dbReference>
<keyword evidence="7" id="KW-0997">Cell inner membrane</keyword>
<dbReference type="InterPro" id="IPR055348">
    <property type="entry name" value="DctQ"/>
</dbReference>
<feature type="transmembrane region" description="Helical" evidence="7">
    <location>
        <begin position="148"/>
        <end position="175"/>
    </location>
</feature>
<evidence type="ECO:0000256" key="3">
    <source>
        <dbReference type="ARBA" id="ARBA00022475"/>
    </source>
</evidence>
<evidence type="ECO:0000256" key="1">
    <source>
        <dbReference type="ARBA" id="ARBA00004651"/>
    </source>
</evidence>
<comment type="function">
    <text evidence="7">Part of the tripartite ATP-independent periplasmic (TRAP) transport system.</text>
</comment>
<dbReference type="RefSeq" id="WP_206926956.1">
    <property type="nucleotide sequence ID" value="NZ_JAEKJW010000001.1"/>
</dbReference>
<protein>
    <recommendedName>
        <fullName evidence="7">TRAP transporter small permease protein</fullName>
    </recommendedName>
</protein>
<keyword evidence="6 7" id="KW-0472">Membrane</keyword>
<evidence type="ECO:0000256" key="5">
    <source>
        <dbReference type="ARBA" id="ARBA00022989"/>
    </source>
</evidence>
<accession>A0A8I1M6K4</accession>
<comment type="subunit">
    <text evidence="7">The complex comprises the extracytoplasmic solute receptor protein and the two transmembrane proteins.</text>
</comment>